<evidence type="ECO:0000313" key="3">
    <source>
        <dbReference type="Proteomes" id="UP000652219"/>
    </source>
</evidence>
<protein>
    <submittedName>
        <fullName evidence="2">SWIM zinc finger protein</fullName>
    </submittedName>
</protein>
<name>A0A8H6JGU5_9PEZI</name>
<dbReference type="EMBL" id="WIGN01000060">
    <property type="protein sequence ID" value="KAF6812692.1"/>
    <property type="molecule type" value="Genomic_DNA"/>
</dbReference>
<evidence type="ECO:0000256" key="1">
    <source>
        <dbReference type="SAM" id="MobiDB-lite"/>
    </source>
</evidence>
<organism evidence="2 3">
    <name type="scientific">Colletotrichum sojae</name>
    <dbReference type="NCBI Taxonomy" id="2175907"/>
    <lineage>
        <taxon>Eukaryota</taxon>
        <taxon>Fungi</taxon>
        <taxon>Dikarya</taxon>
        <taxon>Ascomycota</taxon>
        <taxon>Pezizomycotina</taxon>
        <taxon>Sordariomycetes</taxon>
        <taxon>Hypocreomycetidae</taxon>
        <taxon>Glomerellales</taxon>
        <taxon>Glomerellaceae</taxon>
        <taxon>Colletotrichum</taxon>
        <taxon>Colletotrichum orchidearum species complex</taxon>
    </lineage>
</organism>
<gene>
    <name evidence="2" type="ORF">CSOJ01_04988</name>
</gene>
<feature type="compositionally biased region" description="Acidic residues" evidence="1">
    <location>
        <begin position="235"/>
        <end position="263"/>
    </location>
</feature>
<dbReference type="AlphaFoldDB" id="A0A8H6JGU5"/>
<reference evidence="2 3" key="1">
    <citation type="journal article" date="2020" name="Phytopathology">
        <title>Genome Sequence Resources of Colletotrichum truncatum, C. plurivorum, C. musicola, and C. sojae: Four Species Pathogenic to Soybean (Glycine max).</title>
        <authorList>
            <person name="Rogerio F."/>
            <person name="Boufleur T.R."/>
            <person name="Ciampi-Guillardi M."/>
            <person name="Sukno S.A."/>
            <person name="Thon M.R."/>
            <person name="Massola Junior N.S."/>
            <person name="Baroncelli R."/>
        </authorList>
    </citation>
    <scope>NUCLEOTIDE SEQUENCE [LARGE SCALE GENOMIC DNA]</scope>
    <source>
        <strain evidence="2 3">LFN0009</strain>
    </source>
</reference>
<accession>A0A8H6JGU5</accession>
<feature type="region of interest" description="Disordered" evidence="1">
    <location>
        <begin position="516"/>
        <end position="537"/>
    </location>
</feature>
<dbReference type="Proteomes" id="UP000652219">
    <property type="component" value="Unassembled WGS sequence"/>
</dbReference>
<evidence type="ECO:0000313" key="2">
    <source>
        <dbReference type="EMBL" id="KAF6812692.1"/>
    </source>
</evidence>
<feature type="region of interest" description="Disordered" evidence="1">
    <location>
        <begin position="1"/>
        <end position="85"/>
    </location>
</feature>
<proteinExistence type="predicted"/>
<feature type="compositionally biased region" description="Acidic residues" evidence="1">
    <location>
        <begin position="41"/>
        <end position="51"/>
    </location>
</feature>
<keyword evidence="3" id="KW-1185">Reference proteome</keyword>
<feature type="region of interest" description="Disordered" evidence="1">
    <location>
        <begin position="228"/>
        <end position="265"/>
    </location>
</feature>
<sequence>MSSRLAAPVKKFRKLSLETMAPTTRSQAHRRSLQAAAASSEPEDSNSESESDPGSHHYSSSSGEDDDGDDSNDDEVPDVVTSPSKLSYKVDGLPLEARKLVRNTFKRPPKMSLRKGTLHGDFYAFEMTELVHRSIRIGSPNSVFSWPQCSCAGPNERSSGGGGGRLCEHMIWLHDQLVNQTLYDHDPSSPLTMTPRGYPGEIGDPFRNISSFHLDVLADGLHCNAFSPNSRAGEDFEGPDDGDGSETSEDSSDDGESVEDLDELPNRRHIQEIHEMLSAVCSPSSSTSLPTEDFRPDLLSGASVSRSKKRPVKRRDLEATVFRMLLANTEFFHYFLSKLRTTDPVCDPFRKLTLRVDHVLRQLDAFASEGFSPSSAEGPCDVAWAARHITGVVSLIRAAIYNRDRPMRRAERSSAARALVHILAAVVDRNRDFVPPGFAAVASVPRRDRNLYLRLVGDRDEDFVIGVLAQLPDAAAPFVHSLEEVQDQLGVNGAPASYVEKFRSLVARLRRAGVPTTTSVGSKRQSEEPDRGSKRVK</sequence>
<comment type="caution">
    <text evidence="2">The sequence shown here is derived from an EMBL/GenBank/DDBJ whole genome shotgun (WGS) entry which is preliminary data.</text>
</comment>
<feature type="compositionally biased region" description="Acidic residues" evidence="1">
    <location>
        <begin position="63"/>
        <end position="77"/>
    </location>
</feature>
<feature type="compositionally biased region" description="Basic and acidic residues" evidence="1">
    <location>
        <begin position="524"/>
        <end position="537"/>
    </location>
</feature>